<dbReference type="PROSITE" id="PS50931">
    <property type="entry name" value="HTH_LYSR"/>
    <property type="match status" value="1"/>
</dbReference>
<dbReference type="Pfam" id="PF03466">
    <property type="entry name" value="LysR_substrate"/>
    <property type="match status" value="1"/>
</dbReference>
<dbReference type="SUPFAM" id="SSF46785">
    <property type="entry name" value="Winged helix' DNA-binding domain"/>
    <property type="match status" value="1"/>
</dbReference>
<dbReference type="AlphaFoldDB" id="A0A1K1PQM9"/>
<dbReference type="Pfam" id="PF00126">
    <property type="entry name" value="HTH_1"/>
    <property type="match status" value="1"/>
</dbReference>
<evidence type="ECO:0000313" key="7">
    <source>
        <dbReference type="Proteomes" id="UP000182248"/>
    </source>
</evidence>
<dbReference type="FunFam" id="1.10.10.10:FF:000001">
    <property type="entry name" value="LysR family transcriptional regulator"/>
    <property type="match status" value="1"/>
</dbReference>
<dbReference type="InterPro" id="IPR036388">
    <property type="entry name" value="WH-like_DNA-bd_sf"/>
</dbReference>
<gene>
    <name evidence="6" type="ORF">SAMN02927921_01961</name>
</gene>
<keyword evidence="4" id="KW-0804">Transcription</keyword>
<dbReference type="SUPFAM" id="SSF53850">
    <property type="entry name" value="Periplasmic binding protein-like II"/>
    <property type="match status" value="1"/>
</dbReference>
<dbReference type="PANTHER" id="PTHR30126">
    <property type="entry name" value="HTH-TYPE TRANSCRIPTIONAL REGULATOR"/>
    <property type="match status" value="1"/>
</dbReference>
<dbReference type="InterPro" id="IPR005119">
    <property type="entry name" value="LysR_subst-bd"/>
</dbReference>
<dbReference type="GO" id="GO:0000976">
    <property type="term" value="F:transcription cis-regulatory region binding"/>
    <property type="evidence" value="ECO:0007669"/>
    <property type="project" value="TreeGrafter"/>
</dbReference>
<dbReference type="PANTHER" id="PTHR30126:SF40">
    <property type="entry name" value="HTH-TYPE TRANSCRIPTIONAL REGULATOR GLTR"/>
    <property type="match status" value="1"/>
</dbReference>
<keyword evidence="7" id="KW-1185">Reference proteome</keyword>
<evidence type="ECO:0000259" key="5">
    <source>
        <dbReference type="PROSITE" id="PS50931"/>
    </source>
</evidence>
<evidence type="ECO:0000256" key="4">
    <source>
        <dbReference type="ARBA" id="ARBA00023163"/>
    </source>
</evidence>
<dbReference type="RefSeq" id="WP_072317186.1">
    <property type="nucleotide sequence ID" value="NZ_FPJE01000009.1"/>
</dbReference>
<reference evidence="6 7" key="1">
    <citation type="submission" date="2016-11" db="EMBL/GenBank/DDBJ databases">
        <authorList>
            <person name="Jaros S."/>
            <person name="Januszkiewicz K."/>
            <person name="Wedrychowicz H."/>
        </authorList>
    </citation>
    <scope>NUCLEOTIDE SEQUENCE [LARGE SCALE GENOMIC DNA]</scope>
    <source>
        <strain evidence="6 7">CGMCC 1.12145</strain>
    </source>
</reference>
<keyword evidence="3 6" id="KW-0238">DNA-binding</keyword>
<comment type="similarity">
    <text evidence="1">Belongs to the LysR transcriptional regulatory family.</text>
</comment>
<evidence type="ECO:0000256" key="1">
    <source>
        <dbReference type="ARBA" id="ARBA00009437"/>
    </source>
</evidence>
<feature type="domain" description="HTH lysR-type" evidence="5">
    <location>
        <begin position="1"/>
        <end position="58"/>
    </location>
</feature>
<evidence type="ECO:0000256" key="3">
    <source>
        <dbReference type="ARBA" id="ARBA00023125"/>
    </source>
</evidence>
<dbReference type="InterPro" id="IPR000847">
    <property type="entry name" value="LysR_HTH_N"/>
</dbReference>
<sequence length="289" mass="32460">MNINDLRIFIALAEYENFTRAATATNTVQSNVSARIKALEKSLNTKLLYRTTRSVTLTPQGIDFLKIAREITMAIDNFKFSIHKQEGLNGQVRLGCIHSAATLRASSVLEKFIRDYPDVDFTLKTGTTSDLIAQVTEYKLDGAFITGPVRHPDLDTQTIVFEELHIVLASGTPDPETLIRGDKPVKLAVFNRGCSYRDLLTHFLNTTPAGIKYIETDTLENILNVVENGTAITLLPKELITRHYPFRKLRTIPLPESHAKIPTVFIKRKDFPMSHAYSLFFDSVINGYG</sequence>
<accession>A0A1K1PQM9</accession>
<dbReference type="GO" id="GO:0003700">
    <property type="term" value="F:DNA-binding transcription factor activity"/>
    <property type="evidence" value="ECO:0007669"/>
    <property type="project" value="InterPro"/>
</dbReference>
<proteinExistence type="inferred from homology"/>
<protein>
    <submittedName>
        <fullName evidence="6">DNA-binding transcriptional regulator, LysR family</fullName>
    </submittedName>
</protein>
<evidence type="ECO:0000256" key="2">
    <source>
        <dbReference type="ARBA" id="ARBA00023015"/>
    </source>
</evidence>
<organism evidence="6 7">
    <name type="scientific">Sinomicrobium oceani</name>
    <dbReference type="NCBI Taxonomy" id="1150368"/>
    <lineage>
        <taxon>Bacteria</taxon>
        <taxon>Pseudomonadati</taxon>
        <taxon>Bacteroidota</taxon>
        <taxon>Flavobacteriia</taxon>
        <taxon>Flavobacteriales</taxon>
        <taxon>Flavobacteriaceae</taxon>
        <taxon>Sinomicrobium</taxon>
    </lineage>
</organism>
<dbReference type="Gene3D" id="1.10.10.10">
    <property type="entry name" value="Winged helix-like DNA-binding domain superfamily/Winged helix DNA-binding domain"/>
    <property type="match status" value="1"/>
</dbReference>
<dbReference type="STRING" id="1150368.SAMN02927921_01961"/>
<name>A0A1K1PQM9_9FLAO</name>
<keyword evidence="2" id="KW-0805">Transcription regulation</keyword>
<dbReference type="InterPro" id="IPR036390">
    <property type="entry name" value="WH_DNA-bd_sf"/>
</dbReference>
<dbReference type="EMBL" id="FPJE01000009">
    <property type="protein sequence ID" value="SFW50034.1"/>
    <property type="molecule type" value="Genomic_DNA"/>
</dbReference>
<dbReference type="Proteomes" id="UP000182248">
    <property type="component" value="Unassembled WGS sequence"/>
</dbReference>
<dbReference type="Gene3D" id="3.40.190.290">
    <property type="match status" value="1"/>
</dbReference>
<evidence type="ECO:0000313" key="6">
    <source>
        <dbReference type="EMBL" id="SFW50034.1"/>
    </source>
</evidence>